<evidence type="ECO:0008006" key="6">
    <source>
        <dbReference type="Google" id="ProtNLM"/>
    </source>
</evidence>
<evidence type="ECO:0000256" key="1">
    <source>
        <dbReference type="ARBA" id="ARBA00006484"/>
    </source>
</evidence>
<sequence length="300" mass="32979">MSFKVAIITGGASGFGLAVTEALVSKGWRVHIFDLNETAGNAVTSKMKNAVFHKVDVTSWPSLSSAFDAAFKEEEGRLDFVFANAGILEKGNFYEKHDVNHGPPPEPKDMSIEINLKGVIATSYLAQHYFRANRNGGKDAVLVMTCSIVGIYKQEFTPWYAAAKSGVLNFMRSIAPVMKRTDGIRACAILPSIVKTPLMGPGMWETYPQHLFTPIETVVSAVEMLIQGGPMRDSTGKEVDPEGAHGLAVEIFMDDIFFREEPEPCNSDMKEVLYSLSYDKKVEAMKVRRAKEGQIGAEKS</sequence>
<keyword evidence="2" id="KW-0521">NADP</keyword>
<dbReference type="EMBL" id="JAWRVE010000013">
    <property type="protein sequence ID" value="KAL1877869.1"/>
    <property type="molecule type" value="Genomic_DNA"/>
</dbReference>
<evidence type="ECO:0000313" key="4">
    <source>
        <dbReference type="EMBL" id="KAL1877869.1"/>
    </source>
</evidence>
<organism evidence="4 5">
    <name type="scientific">Diaporthe australafricana</name>
    <dbReference type="NCBI Taxonomy" id="127596"/>
    <lineage>
        <taxon>Eukaryota</taxon>
        <taxon>Fungi</taxon>
        <taxon>Dikarya</taxon>
        <taxon>Ascomycota</taxon>
        <taxon>Pezizomycotina</taxon>
        <taxon>Sordariomycetes</taxon>
        <taxon>Sordariomycetidae</taxon>
        <taxon>Diaporthales</taxon>
        <taxon>Diaporthaceae</taxon>
        <taxon>Diaporthe</taxon>
    </lineage>
</organism>
<keyword evidence="3" id="KW-0560">Oxidoreductase</keyword>
<accession>A0ABR3XPK1</accession>
<dbReference type="InterPro" id="IPR036291">
    <property type="entry name" value="NAD(P)-bd_dom_sf"/>
</dbReference>
<dbReference type="PROSITE" id="PS00061">
    <property type="entry name" value="ADH_SHORT"/>
    <property type="match status" value="1"/>
</dbReference>
<dbReference type="PRINTS" id="PR00081">
    <property type="entry name" value="GDHRDH"/>
</dbReference>
<name>A0ABR3XPK1_9PEZI</name>
<dbReference type="Proteomes" id="UP001583177">
    <property type="component" value="Unassembled WGS sequence"/>
</dbReference>
<evidence type="ECO:0000256" key="3">
    <source>
        <dbReference type="ARBA" id="ARBA00023002"/>
    </source>
</evidence>
<dbReference type="InterPro" id="IPR020904">
    <property type="entry name" value="Sc_DH/Rdtase_CS"/>
</dbReference>
<protein>
    <recommendedName>
        <fullName evidence="6">NAD(P)-binding protein</fullName>
    </recommendedName>
</protein>
<evidence type="ECO:0000256" key="2">
    <source>
        <dbReference type="ARBA" id="ARBA00022857"/>
    </source>
</evidence>
<gene>
    <name evidence="4" type="ORF">Daus18300_002222</name>
</gene>
<keyword evidence="5" id="KW-1185">Reference proteome</keyword>
<proteinExistence type="inferred from homology"/>
<dbReference type="Pfam" id="PF00106">
    <property type="entry name" value="adh_short"/>
    <property type="match status" value="1"/>
</dbReference>
<comment type="similarity">
    <text evidence="1">Belongs to the short-chain dehydrogenases/reductases (SDR) family.</text>
</comment>
<reference evidence="4 5" key="1">
    <citation type="journal article" date="2024" name="IMA Fungus">
        <title>IMA Genome - F19 : A genome assembly and annotation guide to empower mycologists, including annotated draft genome sequences of Ceratocystis pirilliformis, Diaporthe australafricana, Fusarium ophioides, Paecilomyces lecythidis, and Sporothrix stenoceras.</title>
        <authorList>
            <person name="Aylward J."/>
            <person name="Wilson A.M."/>
            <person name="Visagie C.M."/>
            <person name="Spraker J."/>
            <person name="Barnes I."/>
            <person name="Buitendag C."/>
            <person name="Ceriani C."/>
            <person name="Del Mar Angel L."/>
            <person name="du Plessis D."/>
            <person name="Fuchs T."/>
            <person name="Gasser K."/>
            <person name="Kramer D."/>
            <person name="Li W."/>
            <person name="Munsamy K."/>
            <person name="Piso A."/>
            <person name="Price J.L."/>
            <person name="Sonnekus B."/>
            <person name="Thomas C."/>
            <person name="van der Nest A."/>
            <person name="van Dijk A."/>
            <person name="van Heerden A."/>
            <person name="van Vuuren N."/>
            <person name="Yilmaz N."/>
            <person name="Duong T.A."/>
            <person name="van der Merwe N.A."/>
            <person name="Wingfield M.J."/>
            <person name="Wingfield B.D."/>
        </authorList>
    </citation>
    <scope>NUCLEOTIDE SEQUENCE [LARGE SCALE GENOMIC DNA]</scope>
    <source>
        <strain evidence="4 5">CMW 18300</strain>
    </source>
</reference>
<dbReference type="InterPro" id="IPR002347">
    <property type="entry name" value="SDR_fam"/>
</dbReference>
<dbReference type="PANTHER" id="PTHR44229:SF4">
    <property type="entry name" value="15-HYDROXYPROSTAGLANDIN DEHYDROGENASE [NAD(+)]"/>
    <property type="match status" value="1"/>
</dbReference>
<dbReference type="SUPFAM" id="SSF51735">
    <property type="entry name" value="NAD(P)-binding Rossmann-fold domains"/>
    <property type="match status" value="1"/>
</dbReference>
<evidence type="ECO:0000313" key="5">
    <source>
        <dbReference type="Proteomes" id="UP001583177"/>
    </source>
</evidence>
<dbReference type="Gene3D" id="3.40.50.720">
    <property type="entry name" value="NAD(P)-binding Rossmann-like Domain"/>
    <property type="match status" value="1"/>
</dbReference>
<dbReference type="PANTHER" id="PTHR44229">
    <property type="entry name" value="15-HYDROXYPROSTAGLANDIN DEHYDROGENASE [NAD(+)]"/>
    <property type="match status" value="1"/>
</dbReference>
<comment type="caution">
    <text evidence="4">The sequence shown here is derived from an EMBL/GenBank/DDBJ whole genome shotgun (WGS) entry which is preliminary data.</text>
</comment>